<evidence type="ECO:0000313" key="2">
    <source>
        <dbReference type="Proteomes" id="UP000250235"/>
    </source>
</evidence>
<dbReference type="AlphaFoldDB" id="A0A2Z6ZYJ9"/>
<protein>
    <submittedName>
        <fullName evidence="1">Uncharacterized protein</fullName>
    </submittedName>
</protein>
<dbReference type="Proteomes" id="UP000250235">
    <property type="component" value="Unassembled WGS sequence"/>
</dbReference>
<gene>
    <name evidence="1" type="ORF">F511_47092</name>
</gene>
<keyword evidence="2" id="KW-1185">Reference proteome</keyword>
<proteinExistence type="predicted"/>
<evidence type="ECO:0000313" key="1">
    <source>
        <dbReference type="EMBL" id="KZT75883.1"/>
    </source>
</evidence>
<sequence>MSALAASCLRDEADGWQRLLRHGGRPMSVGRTLAARLPHERRPKIADRPRKLLRTMGVEAAVPCAARCTKLQVAGRPIRDDARDRAPLLRRVKFFVAAAAGRPPLRCHSGDVVTAGLNSSRV</sequence>
<accession>A0A2Z6ZYJ9</accession>
<name>A0A2Z6ZYJ9_9LAMI</name>
<organism evidence="1 2">
    <name type="scientific">Dorcoceras hygrometricum</name>
    <dbReference type="NCBI Taxonomy" id="472368"/>
    <lineage>
        <taxon>Eukaryota</taxon>
        <taxon>Viridiplantae</taxon>
        <taxon>Streptophyta</taxon>
        <taxon>Embryophyta</taxon>
        <taxon>Tracheophyta</taxon>
        <taxon>Spermatophyta</taxon>
        <taxon>Magnoliopsida</taxon>
        <taxon>eudicotyledons</taxon>
        <taxon>Gunneridae</taxon>
        <taxon>Pentapetalae</taxon>
        <taxon>asterids</taxon>
        <taxon>lamiids</taxon>
        <taxon>Lamiales</taxon>
        <taxon>Gesneriaceae</taxon>
        <taxon>Didymocarpoideae</taxon>
        <taxon>Trichosporeae</taxon>
        <taxon>Loxocarpinae</taxon>
        <taxon>Dorcoceras</taxon>
    </lineage>
</organism>
<reference evidence="1 2" key="1">
    <citation type="journal article" date="2015" name="Proc. Natl. Acad. Sci. U.S.A.">
        <title>The resurrection genome of Boea hygrometrica: A blueprint for survival of dehydration.</title>
        <authorList>
            <person name="Xiao L."/>
            <person name="Yang G."/>
            <person name="Zhang L."/>
            <person name="Yang X."/>
            <person name="Zhao S."/>
            <person name="Ji Z."/>
            <person name="Zhou Q."/>
            <person name="Hu M."/>
            <person name="Wang Y."/>
            <person name="Chen M."/>
            <person name="Xu Y."/>
            <person name="Jin H."/>
            <person name="Xiao X."/>
            <person name="Hu G."/>
            <person name="Bao F."/>
            <person name="Hu Y."/>
            <person name="Wan P."/>
            <person name="Li L."/>
            <person name="Deng X."/>
            <person name="Kuang T."/>
            <person name="Xiang C."/>
            <person name="Zhu J.K."/>
            <person name="Oliver M.J."/>
            <person name="He Y."/>
        </authorList>
    </citation>
    <scope>NUCLEOTIDE SEQUENCE [LARGE SCALE GENOMIC DNA]</scope>
    <source>
        <strain evidence="2">cv. XS01</strain>
    </source>
</reference>
<dbReference type="EMBL" id="KV180198">
    <property type="protein sequence ID" value="KZT75883.1"/>
    <property type="molecule type" value="Genomic_DNA"/>
</dbReference>